<evidence type="ECO:0000313" key="1">
    <source>
        <dbReference type="EMBL" id="EJX00765.1"/>
    </source>
</evidence>
<reference evidence="1" key="1">
    <citation type="journal article" date="2012" name="PLoS ONE">
        <title>Gene sets for utilization of primary and secondary nutrition supplies in the distal gut of endangered iberian lynx.</title>
        <authorList>
            <person name="Alcaide M."/>
            <person name="Messina E."/>
            <person name="Richter M."/>
            <person name="Bargiela R."/>
            <person name="Peplies J."/>
            <person name="Huws S.A."/>
            <person name="Newbold C.J."/>
            <person name="Golyshin P.N."/>
            <person name="Simon M.A."/>
            <person name="Lopez G."/>
            <person name="Yakimov M.M."/>
            <person name="Ferrer M."/>
        </authorList>
    </citation>
    <scope>NUCLEOTIDE SEQUENCE</scope>
</reference>
<comment type="caution">
    <text evidence="1">The sequence shown here is derived from an EMBL/GenBank/DDBJ whole genome shotgun (WGS) entry which is preliminary data.</text>
</comment>
<dbReference type="AlphaFoldDB" id="J9GLV4"/>
<dbReference type="EMBL" id="AMCI01003236">
    <property type="protein sequence ID" value="EJX00765.1"/>
    <property type="molecule type" value="Genomic_DNA"/>
</dbReference>
<accession>J9GLV4</accession>
<proteinExistence type="predicted"/>
<protein>
    <submittedName>
        <fullName evidence="1">Uncharacterized protein</fullName>
    </submittedName>
</protein>
<sequence length="38" mass="4587">MMIWVLTFVLSPFLRTWLNWQNSIMLNCLKLSLRAMKS</sequence>
<gene>
    <name evidence="1" type="ORF">EVA_11128</name>
</gene>
<name>J9GLV4_9ZZZZ</name>
<organism evidence="1">
    <name type="scientific">gut metagenome</name>
    <dbReference type="NCBI Taxonomy" id="749906"/>
    <lineage>
        <taxon>unclassified sequences</taxon>
        <taxon>metagenomes</taxon>
        <taxon>organismal metagenomes</taxon>
    </lineage>
</organism>